<reference evidence="3 4" key="1">
    <citation type="submission" date="2012-08" db="EMBL/GenBank/DDBJ databases">
        <authorList>
            <person name="Harkins D.M."/>
            <person name="Durkin A.S."/>
            <person name="Selengut J.D."/>
            <person name="Sanka R."/>
            <person name="DePew J."/>
            <person name="Purushe J."/>
            <person name="Matthias M.A."/>
            <person name="Vinetz J.M."/>
            <person name="Sutton G.G."/>
            <person name="Nelson W.C."/>
            <person name="Fouts D.E."/>
        </authorList>
    </citation>
    <scope>NUCLEOTIDE SEQUENCE [LARGE SCALE GENOMIC DNA]</scope>
    <source>
        <strain evidence="3 4">MMD4847</strain>
    </source>
</reference>
<evidence type="ECO:0000313" key="3">
    <source>
        <dbReference type="EMBL" id="EJZ42331.1"/>
    </source>
</evidence>
<comment type="caution">
    <text evidence="3">The sequence shown here is derived from an EMBL/GenBank/DDBJ whole genome shotgun (WGS) entry which is preliminary data.</text>
</comment>
<dbReference type="RefSeq" id="WP_008591893.1">
    <property type="nucleotide sequence ID" value="NZ_AHOM02000005.1"/>
</dbReference>
<dbReference type="SUPFAM" id="SSF110849">
    <property type="entry name" value="ParB/Sulfiredoxin"/>
    <property type="match status" value="1"/>
</dbReference>
<proteinExistence type="predicted"/>
<dbReference type="SMART" id="SM00470">
    <property type="entry name" value="ParB"/>
    <property type="match status" value="1"/>
</dbReference>
<accession>A0ABP2RCQ2</accession>
<evidence type="ECO:0000259" key="2">
    <source>
        <dbReference type="SMART" id="SM00470"/>
    </source>
</evidence>
<dbReference type="PANTHER" id="PTHR33375:SF1">
    <property type="entry name" value="CHROMOSOME-PARTITIONING PROTEIN PARB-RELATED"/>
    <property type="match status" value="1"/>
</dbReference>
<feature type="region of interest" description="Disordered" evidence="1">
    <location>
        <begin position="333"/>
        <end position="411"/>
    </location>
</feature>
<dbReference type="SUPFAM" id="SSF109709">
    <property type="entry name" value="KorB DNA-binding domain-like"/>
    <property type="match status" value="1"/>
</dbReference>
<dbReference type="InterPro" id="IPR003115">
    <property type="entry name" value="ParB_N"/>
</dbReference>
<organism evidence="3 4">
    <name type="scientific">Leptospira licerasiae str. MMD4847</name>
    <dbReference type="NCBI Taxonomy" id="1049971"/>
    <lineage>
        <taxon>Bacteria</taxon>
        <taxon>Pseudomonadati</taxon>
        <taxon>Spirochaetota</taxon>
        <taxon>Spirochaetia</taxon>
        <taxon>Leptospirales</taxon>
        <taxon>Leptospiraceae</taxon>
        <taxon>Leptospira</taxon>
    </lineage>
</organism>
<sequence length="782" mass="87740">MQILSKEDITPELAETILDKIHLALTKENPDWQEIAMSDAVTDEDENSLNSSSRNALHKVLLSSDKELDKEAKLSLSKEFKKLKSNFLSQYLKAWANYEIDLPVEKAFLPYLECLDVQKSTFTAQIQTGPRKKIPNLSYRGLEILLQRKKGSPISGTDSKGKAWHKRTSCDFGILERSKPDGETDSIGVFVGPNPNSETVFVVNEVLSDTTFDVHKAILGFKDEKEARTAYLSSSDKTAKETGSILKLSFSQFVKWIEIGDFSKELQNPELEIRKSELQCLRSSVDLSDTFQSGQIYISKSALSAELVRKPIQVHTKHGTYISNRLVRNGELEPKSVPRSIEEPVSKRKRGRPSFPEGHRRVWSDGKEREKTQTGWKLTRASSQVGEVVQKTRKKRESVQSKPSKGETVPPTALSFSQIRTINQYTDKKDYDRKQIESLKVRIDQDGYDPAFPIVVDKKDGVWTVVAGHHRFEAVKELIEEGKLPSVFKIPVVTKEFASENKRLAAQVAENHRRSVLPTDEAKAYGKMQENGWDAKTISQELGISVGEVNKRLALNNLTPDLFALVQKKDRSLPLGVAETIGMFATDANGKPNSTIQIKAFKWFVENRNKYPGKGPAVVQEYIKELQSGELENFDFDNVATDIQREALRSIESMDKAKANQKMLNVMLDSLSKSYQRILGDNINSLSQSTMKELAASLALTAEKGVNSSSVLGRLDVIIQDLSIIKDSIQSKMREIEANASIPTLFARSFLADIEFTIQLAEEIRVGEKIQILKARLQSIAA</sequence>
<keyword evidence="4" id="KW-1185">Reference proteome</keyword>
<evidence type="ECO:0000313" key="4">
    <source>
        <dbReference type="Proteomes" id="UP000018720"/>
    </source>
</evidence>
<dbReference type="EMBL" id="AHOM02000005">
    <property type="protein sequence ID" value="EJZ42331.1"/>
    <property type="molecule type" value="Genomic_DNA"/>
</dbReference>
<name>A0ABP2RCQ2_9LEPT</name>
<dbReference type="Gene3D" id="1.10.10.730">
    <property type="entry name" value="KorB DNA-binding domain"/>
    <property type="match status" value="1"/>
</dbReference>
<feature type="compositionally biased region" description="Basic and acidic residues" evidence="1">
    <location>
        <begin position="333"/>
        <end position="346"/>
    </location>
</feature>
<feature type="compositionally biased region" description="Polar residues" evidence="1">
    <location>
        <begin position="373"/>
        <end position="385"/>
    </location>
</feature>
<protein>
    <submittedName>
        <fullName evidence="3">ParB-like protein</fullName>
    </submittedName>
</protein>
<dbReference type="Pfam" id="PF02195">
    <property type="entry name" value="ParB_N"/>
    <property type="match status" value="1"/>
</dbReference>
<dbReference type="Gene3D" id="3.90.1530.10">
    <property type="entry name" value="Conserved hypothetical protein from pyrococcus furiosus pfu- 392566-001, ParB domain"/>
    <property type="match status" value="1"/>
</dbReference>
<dbReference type="InterPro" id="IPR041595">
    <property type="entry name" value="Inorganic_Pase"/>
</dbReference>
<evidence type="ECO:0000256" key="1">
    <source>
        <dbReference type="SAM" id="MobiDB-lite"/>
    </source>
</evidence>
<dbReference type="InterPro" id="IPR042075">
    <property type="entry name" value="KorB_DNA-db"/>
</dbReference>
<dbReference type="InterPro" id="IPR036086">
    <property type="entry name" value="ParB/Sulfiredoxin_sf"/>
</dbReference>
<dbReference type="Proteomes" id="UP000018720">
    <property type="component" value="Unassembled WGS sequence"/>
</dbReference>
<dbReference type="PANTHER" id="PTHR33375">
    <property type="entry name" value="CHROMOSOME-PARTITIONING PROTEIN PARB-RELATED"/>
    <property type="match status" value="1"/>
</dbReference>
<gene>
    <name evidence="3" type="ORF">LEP1GSC178_0084</name>
</gene>
<dbReference type="InterPro" id="IPR050336">
    <property type="entry name" value="Chromosome_partition/occlusion"/>
</dbReference>
<feature type="compositionally biased region" description="Basic and acidic residues" evidence="1">
    <location>
        <begin position="357"/>
        <end position="372"/>
    </location>
</feature>
<dbReference type="Pfam" id="PF18823">
    <property type="entry name" value="InPase"/>
    <property type="match status" value="1"/>
</dbReference>
<feature type="domain" description="ParB-like N-terminal" evidence="2">
    <location>
        <begin position="412"/>
        <end position="512"/>
    </location>
</feature>